<evidence type="ECO:0000259" key="1">
    <source>
        <dbReference type="SMART" id="SM01321"/>
    </source>
</evidence>
<dbReference type="PANTHER" id="PTHR36966:SF1">
    <property type="entry name" value="REP-ASSOCIATED TYROSINE TRANSPOSASE"/>
    <property type="match status" value="1"/>
</dbReference>
<dbReference type="RefSeq" id="WP_146445262.1">
    <property type="nucleotide sequence ID" value="NZ_SJPR01000003.1"/>
</dbReference>
<reference evidence="2 3" key="1">
    <citation type="submission" date="2019-02" db="EMBL/GenBank/DDBJ databases">
        <title>Deep-cultivation of Planctomycetes and their phenomic and genomic characterization uncovers novel biology.</title>
        <authorList>
            <person name="Wiegand S."/>
            <person name="Jogler M."/>
            <person name="Boedeker C."/>
            <person name="Pinto D."/>
            <person name="Vollmers J."/>
            <person name="Rivas-Marin E."/>
            <person name="Kohn T."/>
            <person name="Peeters S.H."/>
            <person name="Heuer A."/>
            <person name="Rast P."/>
            <person name="Oberbeckmann S."/>
            <person name="Bunk B."/>
            <person name="Jeske O."/>
            <person name="Meyerdierks A."/>
            <person name="Storesund J.E."/>
            <person name="Kallscheuer N."/>
            <person name="Luecker S."/>
            <person name="Lage O.M."/>
            <person name="Pohl T."/>
            <person name="Merkel B.J."/>
            <person name="Hornburger P."/>
            <person name="Mueller R.-W."/>
            <person name="Bruemmer F."/>
            <person name="Labrenz M."/>
            <person name="Spormann A.M."/>
            <person name="Op Den Camp H."/>
            <person name="Overmann J."/>
            <person name="Amann R."/>
            <person name="Jetten M.S.M."/>
            <person name="Mascher T."/>
            <person name="Medema M.H."/>
            <person name="Devos D.P."/>
            <person name="Kaster A.-K."/>
            <person name="Ovreas L."/>
            <person name="Rohde M."/>
            <person name="Galperin M.Y."/>
            <person name="Jogler C."/>
        </authorList>
    </citation>
    <scope>NUCLEOTIDE SEQUENCE [LARGE SCALE GENOMIC DNA]</scope>
    <source>
        <strain evidence="2 3">Pla108</strain>
    </source>
</reference>
<keyword evidence="3" id="KW-1185">Reference proteome</keyword>
<dbReference type="NCBIfam" id="NF047646">
    <property type="entry name" value="REP_Tyr_transpos"/>
    <property type="match status" value="1"/>
</dbReference>
<dbReference type="Gene3D" id="3.30.70.1290">
    <property type="entry name" value="Transposase IS200-like"/>
    <property type="match status" value="1"/>
</dbReference>
<protein>
    <submittedName>
        <fullName evidence="2">Transposase IS200 like protein</fullName>
    </submittedName>
</protein>
<dbReference type="InterPro" id="IPR052715">
    <property type="entry name" value="RAYT_transposase"/>
</dbReference>
<name>A0A5C6AC90_9BACT</name>
<feature type="domain" description="Transposase IS200-like" evidence="1">
    <location>
        <begin position="9"/>
        <end position="137"/>
    </location>
</feature>
<evidence type="ECO:0000313" key="3">
    <source>
        <dbReference type="Proteomes" id="UP000317421"/>
    </source>
</evidence>
<dbReference type="OrthoDB" id="277009at2"/>
<proteinExistence type="predicted"/>
<dbReference type="Proteomes" id="UP000317421">
    <property type="component" value="Unassembled WGS sequence"/>
</dbReference>
<dbReference type="EMBL" id="SJPR01000003">
    <property type="protein sequence ID" value="TWT96755.1"/>
    <property type="molecule type" value="Genomic_DNA"/>
</dbReference>
<comment type="caution">
    <text evidence="2">The sequence shown here is derived from an EMBL/GenBank/DDBJ whole genome shotgun (WGS) entry which is preliminary data.</text>
</comment>
<dbReference type="InterPro" id="IPR036515">
    <property type="entry name" value="Transposase_17_sf"/>
</dbReference>
<dbReference type="SUPFAM" id="SSF143422">
    <property type="entry name" value="Transposase IS200-like"/>
    <property type="match status" value="1"/>
</dbReference>
<dbReference type="SMART" id="SM01321">
    <property type="entry name" value="Y1_Tnp"/>
    <property type="match status" value="1"/>
</dbReference>
<dbReference type="InterPro" id="IPR002686">
    <property type="entry name" value="Transposase_17"/>
</dbReference>
<evidence type="ECO:0000313" key="2">
    <source>
        <dbReference type="EMBL" id="TWT96755.1"/>
    </source>
</evidence>
<dbReference type="GO" id="GO:0006313">
    <property type="term" value="P:DNA transposition"/>
    <property type="evidence" value="ECO:0007669"/>
    <property type="project" value="InterPro"/>
</dbReference>
<dbReference type="PANTHER" id="PTHR36966">
    <property type="entry name" value="REP-ASSOCIATED TYROSINE TRANSPOSASE"/>
    <property type="match status" value="1"/>
</dbReference>
<dbReference type="AlphaFoldDB" id="A0A5C6AC90"/>
<sequence>MPNYRRCFVEGGTYFFTVKTEANHPIFASDAQATLLGVVMREARERWPFETVASVLLPDHFHAIWTLPAGDSDYSKRWAWIKKEFTKRHLKAGGAEQPVSQSRQENRRRGIWQRRFWEHLVEGETELEAYVAYIHYNPVKHGYAAAPGEWRWTTFHRWVEKGTYSPDWGRTETPPSIAKIDGGE</sequence>
<dbReference type="GO" id="GO:0004803">
    <property type="term" value="F:transposase activity"/>
    <property type="evidence" value="ECO:0007669"/>
    <property type="project" value="InterPro"/>
</dbReference>
<organism evidence="2 3">
    <name type="scientific">Botrimarina colliarenosi</name>
    <dbReference type="NCBI Taxonomy" id="2528001"/>
    <lineage>
        <taxon>Bacteria</taxon>
        <taxon>Pseudomonadati</taxon>
        <taxon>Planctomycetota</taxon>
        <taxon>Planctomycetia</taxon>
        <taxon>Pirellulales</taxon>
        <taxon>Lacipirellulaceae</taxon>
        <taxon>Botrimarina</taxon>
    </lineage>
</organism>
<accession>A0A5C6AC90</accession>
<gene>
    <name evidence="2" type="ORF">Pla108_25290</name>
</gene>
<dbReference type="GO" id="GO:0043565">
    <property type="term" value="F:sequence-specific DNA binding"/>
    <property type="evidence" value="ECO:0007669"/>
    <property type="project" value="TreeGrafter"/>
</dbReference>